<dbReference type="OrthoDB" id="10509797at2759"/>
<feature type="chain" id="PRO_5034286124" evidence="2">
    <location>
        <begin position="20"/>
        <end position="302"/>
    </location>
</feature>
<dbReference type="Proteomes" id="UP000566819">
    <property type="component" value="Unassembled WGS sequence"/>
</dbReference>
<sequence>MKFSNIATVLSVLLITTFASPIGEPQYQDSSLSVRSSSIPSVGEPLRQNVQVKKRDDDELSNIAGLTSPTDSVVYVEERASTKKAPKKTKLKKTTPKKTTPKKTTPKKTTPKKAPSKTTPKKAPKTSPKKSPKTTPKTTPCKRTGEACAVKTTAQHNYDAISHLATAPGWHAFYYAWDKVAIKDDPEMEELTTTIGGKHIAILVGEITADKSFTGVYYHIVRADRSTPTTPANREGMALTVAHSDFDAVKRPYIKATKLYGTPKITGAAVLPVAEKVWGGKTYAIKTFNCAIYSDDVWAAIK</sequence>
<name>A0A8H4W100_9HELO</name>
<accession>A0A8H4W100</accession>
<reference evidence="3 4" key="1">
    <citation type="submission" date="2020-03" db="EMBL/GenBank/DDBJ databases">
        <title>Draft Genome Sequence of Cudoniella acicularis.</title>
        <authorList>
            <person name="Buettner E."/>
            <person name="Kellner H."/>
        </authorList>
    </citation>
    <scope>NUCLEOTIDE SEQUENCE [LARGE SCALE GENOMIC DNA]</scope>
    <source>
        <strain evidence="3 4">DSM 108380</strain>
    </source>
</reference>
<proteinExistence type="predicted"/>
<keyword evidence="4" id="KW-1185">Reference proteome</keyword>
<feature type="signal peptide" evidence="2">
    <location>
        <begin position="1"/>
        <end position="19"/>
    </location>
</feature>
<dbReference type="EMBL" id="JAAMPI010001029">
    <property type="protein sequence ID" value="KAF4627089.1"/>
    <property type="molecule type" value="Genomic_DNA"/>
</dbReference>
<protein>
    <submittedName>
        <fullName evidence="3">Uncharacterized protein</fullName>
    </submittedName>
</protein>
<evidence type="ECO:0000313" key="4">
    <source>
        <dbReference type="Proteomes" id="UP000566819"/>
    </source>
</evidence>
<dbReference type="AlphaFoldDB" id="A0A8H4W100"/>
<organism evidence="3 4">
    <name type="scientific">Cudoniella acicularis</name>
    <dbReference type="NCBI Taxonomy" id="354080"/>
    <lineage>
        <taxon>Eukaryota</taxon>
        <taxon>Fungi</taxon>
        <taxon>Dikarya</taxon>
        <taxon>Ascomycota</taxon>
        <taxon>Pezizomycotina</taxon>
        <taxon>Leotiomycetes</taxon>
        <taxon>Helotiales</taxon>
        <taxon>Tricladiaceae</taxon>
        <taxon>Cudoniella</taxon>
    </lineage>
</organism>
<evidence type="ECO:0000313" key="3">
    <source>
        <dbReference type="EMBL" id="KAF4627089.1"/>
    </source>
</evidence>
<feature type="region of interest" description="Disordered" evidence="1">
    <location>
        <begin position="34"/>
        <end position="143"/>
    </location>
</feature>
<gene>
    <name evidence="3" type="ORF">G7Y89_g11067</name>
</gene>
<evidence type="ECO:0000256" key="2">
    <source>
        <dbReference type="SAM" id="SignalP"/>
    </source>
</evidence>
<keyword evidence="2" id="KW-0732">Signal</keyword>
<feature type="compositionally biased region" description="Basic residues" evidence="1">
    <location>
        <begin position="82"/>
        <end position="132"/>
    </location>
</feature>
<comment type="caution">
    <text evidence="3">The sequence shown here is derived from an EMBL/GenBank/DDBJ whole genome shotgun (WGS) entry which is preliminary data.</text>
</comment>
<evidence type="ECO:0000256" key="1">
    <source>
        <dbReference type="SAM" id="MobiDB-lite"/>
    </source>
</evidence>